<name>A0A8J7KM20_9BACL</name>
<comment type="function">
    <text evidence="15 16">Catalyzes the condensation of ATP and 5-phosphoribose 1-diphosphate to form N'-(5'-phosphoribosyl)-ATP (PR-ATP). Has a crucial role in the pathway because the rate of histidine biosynthesis seems to be controlled primarily by regulation of HisG enzymatic activity.</text>
</comment>
<evidence type="ECO:0000259" key="17">
    <source>
        <dbReference type="Pfam" id="PF01634"/>
    </source>
</evidence>
<keyword evidence="8 16" id="KW-0963">Cytoplasm</keyword>
<feature type="domain" description="ATP phosphoribosyltransferase catalytic" evidence="17">
    <location>
        <begin position="53"/>
        <end position="204"/>
    </location>
</feature>
<comment type="subcellular location">
    <subcellularLocation>
        <location evidence="2 16">Cytoplasm</location>
    </subcellularLocation>
</comment>
<evidence type="ECO:0000313" key="18">
    <source>
        <dbReference type="EMBL" id="MBF4502054.1"/>
    </source>
</evidence>
<dbReference type="GO" id="GO:0000105">
    <property type="term" value="P:L-histidine biosynthetic process"/>
    <property type="evidence" value="ECO:0007669"/>
    <property type="project" value="UniProtKB-UniRule"/>
</dbReference>
<keyword evidence="14 16" id="KW-0368">Histidine biosynthesis</keyword>
<dbReference type="InterPro" id="IPR018198">
    <property type="entry name" value="ATP_PRibTrfase_CS"/>
</dbReference>
<dbReference type="FunFam" id="3.40.190.10:FF:000011">
    <property type="entry name" value="ATP phosphoribosyltransferase"/>
    <property type="match status" value="1"/>
</dbReference>
<evidence type="ECO:0000256" key="2">
    <source>
        <dbReference type="ARBA" id="ARBA00004496"/>
    </source>
</evidence>
<dbReference type="NCBIfam" id="TIGR00070">
    <property type="entry name" value="hisG"/>
    <property type="match status" value="1"/>
</dbReference>
<evidence type="ECO:0000256" key="15">
    <source>
        <dbReference type="ARBA" id="ARBA00024861"/>
    </source>
</evidence>
<evidence type="ECO:0000256" key="1">
    <source>
        <dbReference type="ARBA" id="ARBA00000915"/>
    </source>
</evidence>
<evidence type="ECO:0000256" key="3">
    <source>
        <dbReference type="ARBA" id="ARBA00004667"/>
    </source>
</evidence>
<accession>A0A8J7KM20</accession>
<proteinExistence type="inferred from homology"/>
<dbReference type="InterPro" id="IPR001348">
    <property type="entry name" value="ATP_PRibTrfase_HisG"/>
</dbReference>
<evidence type="ECO:0000256" key="7">
    <source>
        <dbReference type="ARBA" id="ARBA00020998"/>
    </source>
</evidence>
<dbReference type="InterPro" id="IPR024893">
    <property type="entry name" value="ATP_PRibTrfase_HisG_short"/>
</dbReference>
<comment type="caution">
    <text evidence="18">The sequence shown here is derived from an EMBL/GenBank/DDBJ whole genome shotgun (WGS) entry which is preliminary data.</text>
</comment>
<evidence type="ECO:0000256" key="10">
    <source>
        <dbReference type="ARBA" id="ARBA00022676"/>
    </source>
</evidence>
<dbReference type="PANTHER" id="PTHR21403">
    <property type="entry name" value="ATP PHOSPHORIBOSYLTRANSFERASE ATP-PRTASE"/>
    <property type="match status" value="1"/>
</dbReference>
<dbReference type="InterPro" id="IPR013820">
    <property type="entry name" value="ATP_PRibTrfase_cat"/>
</dbReference>
<keyword evidence="12 16" id="KW-0547">Nucleotide-binding</keyword>
<dbReference type="CDD" id="cd13595">
    <property type="entry name" value="PBP2_HisGs"/>
    <property type="match status" value="1"/>
</dbReference>
<comment type="similarity">
    <text evidence="4 16">Belongs to the ATP phosphoribosyltransferase family. Short subfamily.</text>
</comment>
<protein>
    <recommendedName>
        <fullName evidence="7 16">ATP phosphoribosyltransferase</fullName>
        <shortName evidence="16">ATP-PRT</shortName>
        <shortName evidence="16">ATP-PRTase</shortName>
        <ecNumber evidence="6 16">2.4.2.17</ecNumber>
    </recommendedName>
</protein>
<keyword evidence="10 16" id="KW-0328">Glycosyltransferase</keyword>
<evidence type="ECO:0000256" key="6">
    <source>
        <dbReference type="ARBA" id="ARBA00011946"/>
    </source>
</evidence>
<keyword evidence="13 16" id="KW-0067">ATP-binding</keyword>
<sequence length="216" mass="24001">MKEITLALAKGRVAKQTLAILEEMSVKFSEFTEDTRKLVIWDDSKKVRLILVKAVDVPTYVETGAADIGIVGKDVIMEDAKDVYELLDLEISRCKIAVAGFPEEEMEKRSSIIVASKYPNIAKRYFESKGRQADIIKLNGSIELAPLIGMSHVIVDIVETGNTLRENGLVVLEEIAESSARVIANKAGYATKTEEVQKMIKQLREGMAKINENRNS</sequence>
<dbReference type="EC" id="2.4.2.17" evidence="6 16"/>
<dbReference type="GO" id="GO:0005524">
    <property type="term" value="F:ATP binding"/>
    <property type="evidence" value="ECO:0007669"/>
    <property type="project" value="UniProtKB-KW"/>
</dbReference>
<dbReference type="FunFam" id="3.40.190.10:FF:000008">
    <property type="entry name" value="ATP phosphoribosyltransferase"/>
    <property type="match status" value="1"/>
</dbReference>
<evidence type="ECO:0000256" key="16">
    <source>
        <dbReference type="HAMAP-Rule" id="MF_01018"/>
    </source>
</evidence>
<keyword evidence="11 16" id="KW-0808">Transferase</keyword>
<evidence type="ECO:0000256" key="9">
    <source>
        <dbReference type="ARBA" id="ARBA00022605"/>
    </source>
</evidence>
<dbReference type="PANTHER" id="PTHR21403:SF8">
    <property type="entry name" value="ATP PHOSPHORIBOSYLTRANSFERASE"/>
    <property type="match status" value="1"/>
</dbReference>
<comment type="subunit">
    <text evidence="5 16">Heteromultimer composed of HisG and HisZ subunits.</text>
</comment>
<evidence type="ECO:0000256" key="8">
    <source>
        <dbReference type="ARBA" id="ARBA00022490"/>
    </source>
</evidence>
<reference evidence="18" key="1">
    <citation type="submission" date="2020-11" db="EMBL/GenBank/DDBJ databases">
        <title>Multidrug resistant novel bacterium Savagea serpentis sp. nov., isolated from the scats of a vine snake (Ahaetulla nasuta).</title>
        <authorList>
            <person name="Venkata Ramana V."/>
            <person name="Vikas Patil S."/>
            <person name="Yogita Lugani V."/>
        </authorList>
    </citation>
    <scope>NUCLEOTIDE SEQUENCE</scope>
    <source>
        <strain evidence="18">SN6</strain>
    </source>
</reference>
<evidence type="ECO:0000256" key="5">
    <source>
        <dbReference type="ARBA" id="ARBA00011496"/>
    </source>
</evidence>
<keyword evidence="19" id="KW-1185">Reference proteome</keyword>
<evidence type="ECO:0000256" key="4">
    <source>
        <dbReference type="ARBA" id="ARBA00009489"/>
    </source>
</evidence>
<evidence type="ECO:0000256" key="13">
    <source>
        <dbReference type="ARBA" id="ARBA00022840"/>
    </source>
</evidence>
<evidence type="ECO:0000256" key="12">
    <source>
        <dbReference type="ARBA" id="ARBA00022741"/>
    </source>
</evidence>
<dbReference type="Gene3D" id="3.40.190.10">
    <property type="entry name" value="Periplasmic binding protein-like II"/>
    <property type="match status" value="2"/>
</dbReference>
<dbReference type="EMBL" id="JADKPV010000007">
    <property type="protein sequence ID" value="MBF4502054.1"/>
    <property type="molecule type" value="Genomic_DNA"/>
</dbReference>
<organism evidence="18 19">
    <name type="scientific">Savagea serpentis</name>
    <dbReference type="NCBI Taxonomy" id="2785297"/>
    <lineage>
        <taxon>Bacteria</taxon>
        <taxon>Bacillati</taxon>
        <taxon>Bacillota</taxon>
        <taxon>Bacilli</taxon>
        <taxon>Bacillales</taxon>
        <taxon>Caryophanaceae</taxon>
        <taxon>Savagea</taxon>
    </lineage>
</organism>
<dbReference type="AlphaFoldDB" id="A0A8J7KM20"/>
<dbReference type="Proteomes" id="UP000622653">
    <property type="component" value="Unassembled WGS sequence"/>
</dbReference>
<keyword evidence="9 16" id="KW-0028">Amino-acid biosynthesis</keyword>
<evidence type="ECO:0000256" key="11">
    <source>
        <dbReference type="ARBA" id="ARBA00022679"/>
    </source>
</evidence>
<dbReference type="GO" id="GO:0003879">
    <property type="term" value="F:ATP phosphoribosyltransferase activity"/>
    <property type="evidence" value="ECO:0007669"/>
    <property type="project" value="UniProtKB-UniRule"/>
</dbReference>
<dbReference type="SUPFAM" id="SSF53850">
    <property type="entry name" value="Periplasmic binding protein-like II"/>
    <property type="match status" value="1"/>
</dbReference>
<dbReference type="UniPathway" id="UPA00031">
    <property type="reaction ID" value="UER00006"/>
</dbReference>
<comment type="domain">
    <text evidence="16">Lacks the C-terminal regulatory region which is replaced by HisZ.</text>
</comment>
<comment type="pathway">
    <text evidence="3 16">Amino-acid biosynthesis; L-histidine biosynthesis; L-histidine from 5-phospho-alpha-D-ribose 1-diphosphate: step 1/9.</text>
</comment>
<dbReference type="Pfam" id="PF01634">
    <property type="entry name" value="HisG"/>
    <property type="match status" value="1"/>
</dbReference>
<dbReference type="PROSITE" id="PS01316">
    <property type="entry name" value="ATP_P_PHORIBOSYLTR"/>
    <property type="match status" value="1"/>
</dbReference>
<comment type="catalytic activity">
    <reaction evidence="1 16">
        <text>1-(5-phospho-beta-D-ribosyl)-ATP + diphosphate = 5-phospho-alpha-D-ribose 1-diphosphate + ATP</text>
        <dbReference type="Rhea" id="RHEA:18473"/>
        <dbReference type="ChEBI" id="CHEBI:30616"/>
        <dbReference type="ChEBI" id="CHEBI:33019"/>
        <dbReference type="ChEBI" id="CHEBI:58017"/>
        <dbReference type="ChEBI" id="CHEBI:73183"/>
        <dbReference type="EC" id="2.4.2.17"/>
    </reaction>
</comment>
<dbReference type="RefSeq" id="WP_194563536.1">
    <property type="nucleotide sequence ID" value="NZ_JADKPV010000007.1"/>
</dbReference>
<evidence type="ECO:0000313" key="19">
    <source>
        <dbReference type="Proteomes" id="UP000622653"/>
    </source>
</evidence>
<gene>
    <name evidence="16" type="primary">hisG</name>
    <name evidence="18" type="ORF">IRY55_11865</name>
</gene>
<dbReference type="GO" id="GO:0005737">
    <property type="term" value="C:cytoplasm"/>
    <property type="evidence" value="ECO:0007669"/>
    <property type="project" value="UniProtKB-SubCell"/>
</dbReference>
<dbReference type="HAMAP" id="MF_01018">
    <property type="entry name" value="HisG_Short"/>
    <property type="match status" value="1"/>
</dbReference>
<evidence type="ECO:0000256" key="14">
    <source>
        <dbReference type="ARBA" id="ARBA00023102"/>
    </source>
</evidence>